<dbReference type="InterPro" id="IPR003661">
    <property type="entry name" value="HisK_dim/P_dom"/>
</dbReference>
<evidence type="ECO:0000313" key="9">
    <source>
        <dbReference type="EMBL" id="PRY50855.1"/>
    </source>
</evidence>
<feature type="coiled-coil region" evidence="6">
    <location>
        <begin position="366"/>
        <end position="393"/>
    </location>
</feature>
<evidence type="ECO:0000256" key="8">
    <source>
        <dbReference type="SAM" id="SignalP"/>
    </source>
</evidence>
<dbReference type="SMART" id="SM00028">
    <property type="entry name" value="TPR"/>
    <property type="match status" value="4"/>
</dbReference>
<keyword evidence="7" id="KW-0812">Transmembrane</keyword>
<proteinExistence type="predicted"/>
<dbReference type="Pfam" id="PF13424">
    <property type="entry name" value="TPR_12"/>
    <property type="match status" value="1"/>
</dbReference>
<evidence type="ECO:0000256" key="5">
    <source>
        <dbReference type="PROSITE-ProRule" id="PRU00339"/>
    </source>
</evidence>
<keyword evidence="7" id="KW-0472">Membrane</keyword>
<sequence length="477" mass="55164">MKVSLLITSLLLSCIFNCYSKVESFENDSLSVDKLNELGYNIRLTDPEQTIKHAEKALSLANKISYGNGIAEAQRVMGIGYFYIWKNEKALSYYLRSLSGFKNSNYKPGLAKVYNNIGNLYREIDLEKGLMYFNQSLVLANQLKMADLIAGTNLNIGIIYFRQKKYSLALSCFEKAHKIFTDLNNPIGTTQSLHNQGVIYFNLKRTDLAEKILLESIVNAKKNELNNTVASINLTLTAIYINQSKFDKAEEALNEGKAYTELVKDPKLQQDYTFTSYQLEYKRKNYKQALDYLREVYTQDSIQFNNIESQKIGLLQEQQRHMEREKQTLILIERQKTNRVMLWASVIVFILLAAVIMLLYINNKKKAKTNKQLQTLNDEVSLQKENLDRINHNLEEIITERTLDLQIKNKKLSEYSAHLSHQIRSPIATMKGLMMLEEDDLIENEEFVKEISKCINDIDDKIRNINANLHSLENKEL</sequence>
<dbReference type="InterPro" id="IPR011990">
    <property type="entry name" value="TPR-like_helical_dom_sf"/>
</dbReference>
<accession>A0A2T0TYT3</accession>
<dbReference type="SUPFAM" id="SSF47384">
    <property type="entry name" value="Homodimeric domain of signal transducing histidine kinase"/>
    <property type="match status" value="1"/>
</dbReference>
<dbReference type="AlphaFoldDB" id="A0A2T0TYT3"/>
<dbReference type="InterPro" id="IPR036097">
    <property type="entry name" value="HisK_dim/P_sf"/>
</dbReference>
<organism evidence="9 10">
    <name type="scientific">Arcticibacter pallidicorallinus</name>
    <dbReference type="NCBI Taxonomy" id="1259464"/>
    <lineage>
        <taxon>Bacteria</taxon>
        <taxon>Pseudomonadati</taxon>
        <taxon>Bacteroidota</taxon>
        <taxon>Sphingobacteriia</taxon>
        <taxon>Sphingobacteriales</taxon>
        <taxon>Sphingobacteriaceae</taxon>
        <taxon>Arcticibacter</taxon>
    </lineage>
</organism>
<feature type="repeat" description="TPR" evidence="5">
    <location>
        <begin position="150"/>
        <end position="183"/>
    </location>
</feature>
<dbReference type="PANTHER" id="PTHR45641:SF19">
    <property type="entry name" value="NEPHROCYSTIN-3"/>
    <property type="match status" value="1"/>
</dbReference>
<evidence type="ECO:0000256" key="1">
    <source>
        <dbReference type="ARBA" id="ARBA00000085"/>
    </source>
</evidence>
<evidence type="ECO:0000256" key="3">
    <source>
        <dbReference type="ARBA" id="ARBA00022737"/>
    </source>
</evidence>
<evidence type="ECO:0000256" key="2">
    <source>
        <dbReference type="ARBA" id="ARBA00012438"/>
    </source>
</evidence>
<comment type="catalytic activity">
    <reaction evidence="1">
        <text>ATP + protein L-histidine = ADP + protein N-phospho-L-histidine.</text>
        <dbReference type="EC" id="2.7.13.3"/>
    </reaction>
</comment>
<dbReference type="PANTHER" id="PTHR45641">
    <property type="entry name" value="TETRATRICOPEPTIDE REPEAT PROTEIN (AFU_ORTHOLOGUE AFUA_6G03870)"/>
    <property type="match status" value="1"/>
</dbReference>
<keyword evidence="7" id="KW-1133">Transmembrane helix</keyword>
<feature type="chain" id="PRO_5015449405" description="histidine kinase" evidence="8">
    <location>
        <begin position="21"/>
        <end position="477"/>
    </location>
</feature>
<keyword evidence="6" id="KW-0175">Coiled coil</keyword>
<dbReference type="PROSITE" id="PS50005">
    <property type="entry name" value="TPR"/>
    <property type="match status" value="1"/>
</dbReference>
<evidence type="ECO:0000256" key="6">
    <source>
        <dbReference type="SAM" id="Coils"/>
    </source>
</evidence>
<evidence type="ECO:0000313" key="10">
    <source>
        <dbReference type="Proteomes" id="UP000238034"/>
    </source>
</evidence>
<evidence type="ECO:0000256" key="4">
    <source>
        <dbReference type="ARBA" id="ARBA00022803"/>
    </source>
</evidence>
<feature type="transmembrane region" description="Helical" evidence="7">
    <location>
        <begin position="340"/>
        <end position="361"/>
    </location>
</feature>
<name>A0A2T0TYT3_9SPHI</name>
<dbReference type="SUPFAM" id="SSF48452">
    <property type="entry name" value="TPR-like"/>
    <property type="match status" value="1"/>
</dbReference>
<keyword evidence="10" id="KW-1185">Reference proteome</keyword>
<dbReference type="Proteomes" id="UP000238034">
    <property type="component" value="Unassembled WGS sequence"/>
</dbReference>
<reference evidence="9 10" key="1">
    <citation type="submission" date="2018-03" db="EMBL/GenBank/DDBJ databases">
        <title>Genomic Encyclopedia of Type Strains, Phase III (KMG-III): the genomes of soil and plant-associated and newly described type strains.</title>
        <authorList>
            <person name="Whitman W."/>
        </authorList>
    </citation>
    <scope>NUCLEOTIDE SEQUENCE [LARGE SCALE GENOMIC DNA]</scope>
    <source>
        <strain evidence="9 10">CGMCC 1.9313</strain>
    </source>
</reference>
<gene>
    <name evidence="9" type="ORF">B0I27_10862</name>
</gene>
<dbReference type="EMBL" id="PVTH01000008">
    <property type="protein sequence ID" value="PRY50855.1"/>
    <property type="molecule type" value="Genomic_DNA"/>
</dbReference>
<dbReference type="GO" id="GO:0000155">
    <property type="term" value="F:phosphorelay sensor kinase activity"/>
    <property type="evidence" value="ECO:0007669"/>
    <property type="project" value="InterPro"/>
</dbReference>
<dbReference type="InterPro" id="IPR019734">
    <property type="entry name" value="TPR_rpt"/>
</dbReference>
<protein>
    <recommendedName>
        <fullName evidence="2">histidine kinase</fullName>
        <ecNumber evidence="2">2.7.13.3</ecNumber>
    </recommendedName>
</protein>
<dbReference type="RefSeq" id="WP_106294135.1">
    <property type="nucleotide sequence ID" value="NZ_PVTH01000008.1"/>
</dbReference>
<comment type="caution">
    <text evidence="9">The sequence shown here is derived from an EMBL/GenBank/DDBJ whole genome shotgun (WGS) entry which is preliminary data.</text>
</comment>
<evidence type="ECO:0000256" key="7">
    <source>
        <dbReference type="SAM" id="Phobius"/>
    </source>
</evidence>
<dbReference type="Gene3D" id="1.25.40.10">
    <property type="entry name" value="Tetratricopeptide repeat domain"/>
    <property type="match status" value="2"/>
</dbReference>
<feature type="signal peptide" evidence="8">
    <location>
        <begin position="1"/>
        <end position="20"/>
    </location>
</feature>
<keyword evidence="3" id="KW-0677">Repeat</keyword>
<dbReference type="CDD" id="cd00082">
    <property type="entry name" value="HisKA"/>
    <property type="match status" value="1"/>
</dbReference>
<keyword evidence="8" id="KW-0732">Signal</keyword>
<dbReference type="EC" id="2.7.13.3" evidence="2"/>
<keyword evidence="4 5" id="KW-0802">TPR repeat</keyword>